<dbReference type="Proteomes" id="UP000236641">
    <property type="component" value="Unassembled WGS sequence"/>
</dbReference>
<proteinExistence type="inferred from homology"/>
<comment type="caution">
    <text evidence="12">The sequence shown here is derived from an EMBL/GenBank/DDBJ whole genome shotgun (WGS) entry which is preliminary data.</text>
</comment>
<evidence type="ECO:0008006" key="14">
    <source>
        <dbReference type="Google" id="ProtNLM"/>
    </source>
</evidence>
<dbReference type="CDD" id="cd04275">
    <property type="entry name" value="ZnMc_pappalysin_like"/>
    <property type="match status" value="1"/>
</dbReference>
<evidence type="ECO:0000259" key="10">
    <source>
        <dbReference type="Pfam" id="PF05572"/>
    </source>
</evidence>
<dbReference type="PANTHER" id="PTHR47466">
    <property type="match status" value="1"/>
</dbReference>
<dbReference type="InterPro" id="IPR008754">
    <property type="entry name" value="Peptidase_M43"/>
</dbReference>
<evidence type="ECO:0000256" key="4">
    <source>
        <dbReference type="ARBA" id="ARBA00022729"/>
    </source>
</evidence>
<evidence type="ECO:0000313" key="12">
    <source>
        <dbReference type="EMBL" id="PNQ74582.1"/>
    </source>
</evidence>
<evidence type="ECO:0000256" key="1">
    <source>
        <dbReference type="ARBA" id="ARBA00008721"/>
    </source>
</evidence>
<keyword evidence="6" id="KW-0862">Zinc</keyword>
<keyword evidence="13" id="KW-1185">Reference proteome</keyword>
<dbReference type="PANTHER" id="PTHR47466:SF1">
    <property type="entry name" value="METALLOPROTEASE MEP1 (AFU_ORTHOLOGUE AFUA_1G07730)-RELATED"/>
    <property type="match status" value="1"/>
</dbReference>
<dbReference type="GO" id="GO:0006508">
    <property type="term" value="P:proteolysis"/>
    <property type="evidence" value="ECO:0007669"/>
    <property type="project" value="UniProtKB-KW"/>
</dbReference>
<dbReference type="Gene3D" id="3.40.390.10">
    <property type="entry name" value="Collagenase (Catalytic Domain)"/>
    <property type="match status" value="1"/>
</dbReference>
<comment type="similarity">
    <text evidence="1">Belongs to the peptidase M43B family.</text>
</comment>
<dbReference type="InterPro" id="IPR013783">
    <property type="entry name" value="Ig-like_fold"/>
</dbReference>
<dbReference type="GO" id="GO:0008237">
    <property type="term" value="F:metallopeptidase activity"/>
    <property type="evidence" value="ECO:0007669"/>
    <property type="project" value="UniProtKB-KW"/>
</dbReference>
<sequence length="635" mass="68767">MKKITLIKLLFILFCIPGFLVAQQKNSYEKCLTDAYNAEMLQNYPNMMGSESFRQQLNTKIEELSNSPQRRVVIEIPLVVHVLHNGEPIGTGANISDAQVLSQVTVMNEDFRRIMGTPGYNTHADGADVEVEFVMAQRTPDGCPTNGINRVNICQDGTNSAAIDSWKAQTIWDRDLYMNMWSSKYVGDMAGILGFAQFPGGSAATDGVSAGHTYFGSSDYDDGTFQLSPPYDKGRTMTHEVGHYLGLFHTFQGGCNGGDQVADTPAVDNPNFGCPTGHESCGTIDMIENYMDYTDDTCMNIFTNGQKARVQAVLAGVRSGLASSNGATPLPDVNDDGAIAVASVNPATCGPEFTPSVRITNYGTATMTSATISYDVDGGSSENYNWSGSLAADSSVDVELPTIMSTAGDHTFNVSISNPGNARSCNDNASTCITLNDSPMIAATTQVHLELTTDNYCEETSWEFSNQDGVVLYSGGPYVQNVQDNTTFNYDFDVMDGECYSFQIFDAYGDGICCDFGNGSYQLTTDDDTVLISGGEFGDDERLSLTAQSLSVDEFTINNISLYPNPTYGVLNISVSNNELPDSYHIYNMLGQTVATKQISSNADLSINSSQLSNGMYFVKIMKNDASVTLPFIKE</sequence>
<evidence type="ECO:0000256" key="9">
    <source>
        <dbReference type="SAM" id="SignalP"/>
    </source>
</evidence>
<keyword evidence="2" id="KW-0645">Protease</keyword>
<reference evidence="12 13" key="1">
    <citation type="submission" date="2018-01" db="EMBL/GenBank/DDBJ databases">
        <title>The draft genome of Hanstruepera neustonica JCM19743.</title>
        <authorList>
            <person name="He R.-H."/>
            <person name="Du Z.-J."/>
        </authorList>
    </citation>
    <scope>NUCLEOTIDE SEQUENCE [LARGE SCALE GENOMIC DNA]</scope>
    <source>
        <strain evidence="12 13">JCM19743</strain>
    </source>
</reference>
<keyword evidence="7" id="KW-0482">Metalloprotease</keyword>
<gene>
    <name evidence="12" type="ORF">C1T31_00070</name>
</gene>
<evidence type="ECO:0000256" key="2">
    <source>
        <dbReference type="ARBA" id="ARBA00022670"/>
    </source>
</evidence>
<organism evidence="12 13">
    <name type="scientific">Hanstruepera neustonica</name>
    <dbReference type="NCBI Taxonomy" id="1445657"/>
    <lineage>
        <taxon>Bacteria</taxon>
        <taxon>Pseudomonadati</taxon>
        <taxon>Bacteroidota</taxon>
        <taxon>Flavobacteriia</taxon>
        <taxon>Flavobacteriales</taxon>
        <taxon>Flavobacteriaceae</taxon>
        <taxon>Hanstruepera</taxon>
    </lineage>
</organism>
<dbReference type="RefSeq" id="WP_103050434.1">
    <property type="nucleotide sequence ID" value="NZ_POWF01000001.1"/>
</dbReference>
<dbReference type="SUPFAM" id="SSF55486">
    <property type="entry name" value="Metalloproteases ('zincins'), catalytic domain"/>
    <property type="match status" value="1"/>
</dbReference>
<evidence type="ECO:0000256" key="8">
    <source>
        <dbReference type="ARBA" id="ARBA00023157"/>
    </source>
</evidence>
<keyword evidence="8" id="KW-1015">Disulfide bond</keyword>
<dbReference type="EMBL" id="POWF01000001">
    <property type="protein sequence ID" value="PNQ74582.1"/>
    <property type="molecule type" value="Genomic_DNA"/>
</dbReference>
<evidence type="ECO:0000256" key="7">
    <source>
        <dbReference type="ARBA" id="ARBA00023049"/>
    </source>
</evidence>
<dbReference type="GO" id="GO:0046872">
    <property type="term" value="F:metal ion binding"/>
    <property type="evidence" value="ECO:0007669"/>
    <property type="project" value="UniProtKB-KW"/>
</dbReference>
<keyword evidence="3" id="KW-0479">Metal-binding</keyword>
<evidence type="ECO:0000259" key="11">
    <source>
        <dbReference type="Pfam" id="PF18962"/>
    </source>
</evidence>
<feature type="domain" description="Peptidase M43 pregnancy-associated plasma-A" evidence="10">
    <location>
        <begin position="168"/>
        <end position="315"/>
    </location>
</feature>
<dbReference type="Gene3D" id="2.60.40.10">
    <property type="entry name" value="Immunoglobulins"/>
    <property type="match status" value="1"/>
</dbReference>
<feature type="domain" description="Secretion system C-terminal sorting" evidence="11">
    <location>
        <begin position="562"/>
        <end position="628"/>
    </location>
</feature>
<evidence type="ECO:0000313" key="13">
    <source>
        <dbReference type="Proteomes" id="UP000236641"/>
    </source>
</evidence>
<evidence type="ECO:0000256" key="6">
    <source>
        <dbReference type="ARBA" id="ARBA00022833"/>
    </source>
</evidence>
<dbReference type="NCBIfam" id="TIGR04183">
    <property type="entry name" value="Por_Secre_tail"/>
    <property type="match status" value="1"/>
</dbReference>
<keyword evidence="5" id="KW-0378">Hydrolase</keyword>
<dbReference type="AlphaFoldDB" id="A0A2K1E2R8"/>
<keyword evidence="4 9" id="KW-0732">Signal</keyword>
<dbReference type="OrthoDB" id="6278496at2"/>
<evidence type="ECO:0000256" key="5">
    <source>
        <dbReference type="ARBA" id="ARBA00022801"/>
    </source>
</evidence>
<feature type="signal peptide" evidence="9">
    <location>
        <begin position="1"/>
        <end position="22"/>
    </location>
</feature>
<dbReference type="Pfam" id="PF18962">
    <property type="entry name" value="Por_Secre_tail"/>
    <property type="match status" value="1"/>
</dbReference>
<dbReference type="InterPro" id="IPR024079">
    <property type="entry name" value="MetalloPept_cat_dom_sf"/>
</dbReference>
<dbReference type="InterPro" id="IPR026444">
    <property type="entry name" value="Secre_tail"/>
</dbReference>
<name>A0A2K1E2R8_9FLAO</name>
<dbReference type="Pfam" id="PF05572">
    <property type="entry name" value="Peptidase_M43"/>
    <property type="match status" value="1"/>
</dbReference>
<evidence type="ECO:0000256" key="3">
    <source>
        <dbReference type="ARBA" id="ARBA00022723"/>
    </source>
</evidence>
<accession>A0A2K1E2R8</accession>
<protein>
    <recommendedName>
        <fullName evidence="14">Peptidase M43 pregnancy-associated plasma-A domain-containing protein</fullName>
    </recommendedName>
</protein>
<feature type="chain" id="PRO_5014373166" description="Peptidase M43 pregnancy-associated plasma-A domain-containing protein" evidence="9">
    <location>
        <begin position="23"/>
        <end position="635"/>
    </location>
</feature>